<dbReference type="EMBL" id="NXIC01000005">
    <property type="protein sequence ID" value="RXI25448.1"/>
    <property type="molecule type" value="Genomic_DNA"/>
</dbReference>
<protein>
    <submittedName>
        <fullName evidence="1">Uncharacterized protein</fullName>
    </submittedName>
</protein>
<dbReference type="GeneID" id="61750656"/>
<evidence type="ECO:0000313" key="2">
    <source>
        <dbReference type="EMBL" id="RXI25448.1"/>
    </source>
</evidence>
<sequence length="357" mass="41974">MENLNIKNSVNIKVEEILEPLIELKKDYIFLFNIDNIFSNETGGKTRLNRDLFNLTHKKIEKNILIIKNILNQSINICFDEFKEILEKLELFDSLNLKTFFIDDKILLNDLTSHLVNNGVKQKEIENIINSLQNSIDLKNRLNNFLFYITLFDTSNFNKHIDKYSSEELINSSLIFDTINSYALLYEQLIRFETAIINFLENTFNNNKNLKHIENLFETLSKRADFYYYMDNRYKISLDYDLKIDYKKEINIPISWIENLIFNLIEQSILDTIKKDIKKGKTQKQISATVVLKKDTLNILVSNNGFEIGHIDDAFTLNSENVLIIESNNILNQFKNELKIESIESEGMRYSFSLPIN</sequence>
<dbReference type="EMBL" id="CP032099">
    <property type="protein sequence ID" value="AXX84720.1"/>
    <property type="molecule type" value="Genomic_DNA"/>
</dbReference>
<organism evidence="1 3">
    <name type="scientific">Aliarcobacter skirrowii CCUG 10374</name>
    <dbReference type="NCBI Taxonomy" id="1032239"/>
    <lineage>
        <taxon>Bacteria</taxon>
        <taxon>Pseudomonadati</taxon>
        <taxon>Campylobacterota</taxon>
        <taxon>Epsilonproteobacteria</taxon>
        <taxon>Campylobacterales</taxon>
        <taxon>Arcobacteraceae</taxon>
        <taxon>Aliarcobacter</taxon>
    </lineage>
</organism>
<reference evidence="2 4" key="1">
    <citation type="submission" date="2017-09" db="EMBL/GenBank/DDBJ databases">
        <title>Genomics of the genus Arcobacter.</title>
        <authorList>
            <person name="Perez-Cataluna A."/>
            <person name="Figueras M.J."/>
            <person name="Salas-Masso N."/>
        </authorList>
    </citation>
    <scope>NUCLEOTIDE SEQUENCE [LARGE SCALE GENOMIC DNA]</scope>
    <source>
        <strain evidence="2 4">LMG 6621</strain>
    </source>
</reference>
<gene>
    <name evidence="1" type="ORF">ASKIR_0903</name>
    <name evidence="2" type="ORF">CP959_08460</name>
</gene>
<evidence type="ECO:0000313" key="4">
    <source>
        <dbReference type="Proteomes" id="UP000290580"/>
    </source>
</evidence>
<dbReference type="InterPro" id="IPR036890">
    <property type="entry name" value="HATPase_C_sf"/>
</dbReference>
<keyword evidence="4" id="KW-1185">Reference proteome</keyword>
<dbReference type="SUPFAM" id="SSF55874">
    <property type="entry name" value="ATPase domain of HSP90 chaperone/DNA topoisomerase II/histidine kinase"/>
    <property type="match status" value="1"/>
</dbReference>
<dbReference type="RefSeq" id="WP_115588597.1">
    <property type="nucleotide sequence ID" value="NZ_CP032099.1"/>
</dbReference>
<dbReference type="Proteomes" id="UP000262029">
    <property type="component" value="Chromosome"/>
</dbReference>
<dbReference type="Proteomes" id="UP000290580">
    <property type="component" value="Unassembled WGS sequence"/>
</dbReference>
<accession>A0AAD0SQS5</accession>
<name>A0AAD0SQS5_9BACT</name>
<reference evidence="1 3" key="2">
    <citation type="submission" date="2018-08" db="EMBL/GenBank/DDBJ databases">
        <title>Complete genome of the Arcobacter skirrowii type strain LMG 6621.</title>
        <authorList>
            <person name="Miller W.G."/>
            <person name="Yee E."/>
            <person name="Bono J.L."/>
        </authorList>
    </citation>
    <scope>NUCLEOTIDE SEQUENCE [LARGE SCALE GENOMIC DNA]</scope>
    <source>
        <strain evidence="1 3">CCUG 10374</strain>
    </source>
</reference>
<evidence type="ECO:0000313" key="1">
    <source>
        <dbReference type="EMBL" id="AXX84720.1"/>
    </source>
</evidence>
<dbReference type="AlphaFoldDB" id="A0AAD0SQS5"/>
<proteinExistence type="predicted"/>
<evidence type="ECO:0000313" key="3">
    <source>
        <dbReference type="Proteomes" id="UP000262029"/>
    </source>
</evidence>